<evidence type="ECO:0000313" key="2">
    <source>
        <dbReference type="EMBL" id="GMS95439.1"/>
    </source>
</evidence>
<accession>A0AAV5TN10</accession>
<dbReference type="AlphaFoldDB" id="A0AAV5TN10"/>
<organism evidence="2 3">
    <name type="scientific">Pristionchus entomophagus</name>
    <dbReference type="NCBI Taxonomy" id="358040"/>
    <lineage>
        <taxon>Eukaryota</taxon>
        <taxon>Metazoa</taxon>
        <taxon>Ecdysozoa</taxon>
        <taxon>Nematoda</taxon>
        <taxon>Chromadorea</taxon>
        <taxon>Rhabditida</taxon>
        <taxon>Rhabditina</taxon>
        <taxon>Diplogasteromorpha</taxon>
        <taxon>Diplogasteroidea</taxon>
        <taxon>Neodiplogasteridae</taxon>
        <taxon>Pristionchus</taxon>
    </lineage>
</organism>
<keyword evidence="3" id="KW-1185">Reference proteome</keyword>
<evidence type="ECO:0000256" key="1">
    <source>
        <dbReference type="SAM" id="Phobius"/>
    </source>
</evidence>
<evidence type="ECO:0000313" key="3">
    <source>
        <dbReference type="Proteomes" id="UP001432027"/>
    </source>
</evidence>
<dbReference type="Proteomes" id="UP001432027">
    <property type="component" value="Unassembled WGS sequence"/>
</dbReference>
<comment type="caution">
    <text evidence="2">The sequence shown here is derived from an EMBL/GenBank/DDBJ whole genome shotgun (WGS) entry which is preliminary data.</text>
</comment>
<feature type="non-terminal residue" evidence="2">
    <location>
        <position position="1"/>
    </location>
</feature>
<reference evidence="2" key="1">
    <citation type="submission" date="2023-10" db="EMBL/GenBank/DDBJ databases">
        <title>Genome assembly of Pristionchus species.</title>
        <authorList>
            <person name="Yoshida K."/>
            <person name="Sommer R.J."/>
        </authorList>
    </citation>
    <scope>NUCLEOTIDE SEQUENCE</scope>
    <source>
        <strain evidence="2">RS0144</strain>
    </source>
</reference>
<feature type="transmembrane region" description="Helical" evidence="1">
    <location>
        <begin position="72"/>
        <end position="93"/>
    </location>
</feature>
<dbReference type="EMBL" id="BTSX01000004">
    <property type="protein sequence ID" value="GMS95439.1"/>
    <property type="molecule type" value="Genomic_DNA"/>
</dbReference>
<protein>
    <submittedName>
        <fullName evidence="2">Uncharacterized protein</fullName>
    </submittedName>
</protein>
<keyword evidence="1" id="KW-1133">Transmembrane helix</keyword>
<name>A0AAV5TN10_9BILA</name>
<keyword evidence="1" id="KW-0472">Membrane</keyword>
<feature type="non-terminal residue" evidence="2">
    <location>
        <position position="104"/>
    </location>
</feature>
<keyword evidence="1" id="KW-0812">Transmembrane</keyword>
<proteinExistence type="predicted"/>
<gene>
    <name evidence="2" type="ORF">PENTCL1PPCAC_17614</name>
</gene>
<sequence length="104" mass="11892">SLQSLLSVPSGRNRLGYRLLRQEAINMDDGNDADDQADSRVRRCWLVARPHLRSVMRRWKPIRHCVGRHSKWITVTSTTLTFVVLALSTYLIVGQAAIVYNELT</sequence>